<evidence type="ECO:0000256" key="1">
    <source>
        <dbReference type="ARBA" id="ARBA00022741"/>
    </source>
</evidence>
<evidence type="ECO:0000259" key="4">
    <source>
        <dbReference type="PROSITE" id="PS51194"/>
    </source>
</evidence>
<reference evidence="5 6" key="1">
    <citation type="journal article" date="2014" name="Int. J. Syst. Evol. Microbiol.">
        <title>Complete genome sequence of Corynebacterium casei LMG S-19264T (=DSM 44701T), isolated from a smear-ripened cheese.</title>
        <authorList>
            <consortium name="US DOE Joint Genome Institute (JGI-PGF)"/>
            <person name="Walter F."/>
            <person name="Albersmeier A."/>
            <person name="Kalinowski J."/>
            <person name="Ruckert C."/>
        </authorList>
    </citation>
    <scope>NUCLEOTIDE SEQUENCE [LARGE SCALE GENOMIC DNA]</scope>
    <source>
        <strain evidence="5 6">KCTC 19473</strain>
    </source>
</reference>
<gene>
    <name evidence="5" type="ORF">GCM10007147_34820</name>
</gene>
<dbReference type="InterPro" id="IPR055227">
    <property type="entry name" value="HRQ1_WHD"/>
</dbReference>
<feature type="domain" description="Helicase C-terminal" evidence="4">
    <location>
        <begin position="281"/>
        <end position="434"/>
    </location>
</feature>
<keyword evidence="2" id="KW-0067">ATP-binding</keyword>
<dbReference type="SMART" id="SM00487">
    <property type="entry name" value="DEXDc"/>
    <property type="match status" value="1"/>
</dbReference>
<dbReference type="CDD" id="cd17923">
    <property type="entry name" value="DEXHc_Hrq1-like"/>
    <property type="match status" value="1"/>
</dbReference>
<dbReference type="PANTHER" id="PTHR47957">
    <property type="entry name" value="ATP-DEPENDENT HELICASE HRQ1"/>
    <property type="match status" value="1"/>
</dbReference>
<dbReference type="Proteomes" id="UP000654947">
    <property type="component" value="Unassembled WGS sequence"/>
</dbReference>
<comment type="caution">
    <text evidence="5">The sequence shown here is derived from an EMBL/GenBank/DDBJ whole genome shotgun (WGS) entry which is preliminary data.</text>
</comment>
<dbReference type="InterPro" id="IPR018973">
    <property type="entry name" value="MZB"/>
</dbReference>
<accession>A0A918XH42</accession>
<evidence type="ECO:0000256" key="2">
    <source>
        <dbReference type="ARBA" id="ARBA00022840"/>
    </source>
</evidence>
<keyword evidence="6" id="KW-1185">Reference proteome</keyword>
<protein>
    <submittedName>
        <fullName evidence="5">Helicase</fullName>
    </submittedName>
</protein>
<dbReference type="CDD" id="cd18797">
    <property type="entry name" value="SF2_C_Hrq"/>
    <property type="match status" value="1"/>
</dbReference>
<dbReference type="Gene3D" id="3.40.50.300">
    <property type="entry name" value="P-loop containing nucleotide triphosphate hydrolases"/>
    <property type="match status" value="2"/>
</dbReference>
<dbReference type="AlphaFoldDB" id="A0A918XH42"/>
<dbReference type="EMBL" id="BMXL01000022">
    <property type="protein sequence ID" value="GHD31824.1"/>
    <property type="molecule type" value="Genomic_DNA"/>
</dbReference>
<dbReference type="InterPro" id="IPR014001">
    <property type="entry name" value="Helicase_ATP-bd"/>
</dbReference>
<dbReference type="SUPFAM" id="SSF52540">
    <property type="entry name" value="P-loop containing nucleoside triphosphate hydrolases"/>
    <property type="match status" value="1"/>
</dbReference>
<dbReference type="PROSITE" id="PS51194">
    <property type="entry name" value="HELICASE_CTER"/>
    <property type="match status" value="1"/>
</dbReference>
<sequence>MERSEPVLPGVWRDDTRYPQVTHIERVARSEGESGDWPDWVSPPLVERLMARGITEPWSHQVTAADLARSGRDVIIATGTASGKSLAFVMPAVEAIDAGGTVLYLSPTKALAHDQLRWISDLEVPEVRAAVYDGDTPAEDRRWIREHATYVLTNPDMLHHGMLPRHGAWARFLRRLKYVVVDEAHHYRGVFGSHVALILRRLRRICARYRSGPTFVLASATSGSPAESASRLTGAEVTAVTEDGSPRPAMSVALVEPELTDLVGENGAPIRRTAPSQAAEMLADLVFQGMRTLVFVRSRQGAEVVALGAQRILHDRGEPDLAERVAAYRGGYLASDRRELEQALRTGTLLGLASTNALELGVDISGLDAVLITGWPGTRASLWQQAGRAGRGGGDALAAFIARDDPLDTYLAHHPTAIFGRSVEATVLDPENPHILDPHLCAAAQENPITRSDFPLFGPSTEERLDALVRRRMLRRRPRGWFWTSHERAGDLADIRGSGGSRVQIVDTASGLLLGEIDEAASHGTVHPGAVYLHQGETFLVDDLDLDEGVALVHAEDPPYSTWARDTTDITVRRTLRSRTWPSGAVVHFGEVHVVQQVVGYLKRNVRTGSVLGEQPLDLPERVLDTRAVWWTLPADAEQRLRGQDVPILGAAHAAEHAAIGLLPLLATCDRWDIGGVSTSVHGDTGKPTVFVYDGYEGGAGFAERGYTAAREWLVATRGAIADCECEQGCPSCIQSPKCGNGNEPLNKAGALRLLDAVLGGADGDPQAVDAS</sequence>
<name>A0A918XH42_9ACTN</name>
<dbReference type="InterPro" id="IPR011545">
    <property type="entry name" value="DEAD/DEAH_box_helicase_dom"/>
</dbReference>
<keyword evidence="5" id="KW-0378">Hydrolase</keyword>
<dbReference type="InterPro" id="IPR027417">
    <property type="entry name" value="P-loop_NTPase"/>
</dbReference>
<proteinExistence type="predicted"/>
<evidence type="ECO:0000259" key="3">
    <source>
        <dbReference type="PROSITE" id="PS51192"/>
    </source>
</evidence>
<keyword evidence="1" id="KW-0547">Nucleotide-binding</keyword>
<dbReference type="Pfam" id="PF00271">
    <property type="entry name" value="Helicase_C"/>
    <property type="match status" value="1"/>
</dbReference>
<dbReference type="InterPro" id="IPR001650">
    <property type="entry name" value="Helicase_C-like"/>
</dbReference>
<dbReference type="SMART" id="SM00490">
    <property type="entry name" value="HELICc"/>
    <property type="match status" value="1"/>
</dbReference>
<evidence type="ECO:0000313" key="5">
    <source>
        <dbReference type="EMBL" id="GHD31824.1"/>
    </source>
</evidence>
<dbReference type="PANTHER" id="PTHR47957:SF3">
    <property type="entry name" value="ATP-DEPENDENT HELICASE HRQ1"/>
    <property type="match status" value="1"/>
</dbReference>
<feature type="domain" description="Helicase ATP-binding" evidence="3">
    <location>
        <begin position="65"/>
        <end position="240"/>
    </location>
</feature>
<evidence type="ECO:0000313" key="6">
    <source>
        <dbReference type="Proteomes" id="UP000654947"/>
    </source>
</evidence>
<dbReference type="GO" id="GO:0003676">
    <property type="term" value="F:nucleic acid binding"/>
    <property type="evidence" value="ECO:0007669"/>
    <property type="project" value="InterPro"/>
</dbReference>
<dbReference type="GO" id="GO:0043138">
    <property type="term" value="F:3'-5' DNA helicase activity"/>
    <property type="evidence" value="ECO:0007669"/>
    <property type="project" value="TreeGrafter"/>
</dbReference>
<keyword evidence="5" id="KW-0347">Helicase</keyword>
<dbReference type="GO" id="GO:0036297">
    <property type="term" value="P:interstrand cross-link repair"/>
    <property type="evidence" value="ECO:0007669"/>
    <property type="project" value="TreeGrafter"/>
</dbReference>
<dbReference type="Pfam" id="PF22982">
    <property type="entry name" value="WHD_HRQ1"/>
    <property type="match status" value="1"/>
</dbReference>
<dbReference type="NCBIfam" id="TIGR03817">
    <property type="entry name" value="DECH_helic"/>
    <property type="match status" value="1"/>
</dbReference>
<dbReference type="GO" id="GO:0006289">
    <property type="term" value="P:nucleotide-excision repair"/>
    <property type="evidence" value="ECO:0007669"/>
    <property type="project" value="TreeGrafter"/>
</dbReference>
<dbReference type="Pfam" id="PF00270">
    <property type="entry name" value="DEAD"/>
    <property type="match status" value="1"/>
</dbReference>
<dbReference type="GO" id="GO:0005524">
    <property type="term" value="F:ATP binding"/>
    <property type="evidence" value="ECO:0007669"/>
    <property type="project" value="UniProtKB-KW"/>
</dbReference>
<dbReference type="RefSeq" id="WP_193518334.1">
    <property type="nucleotide sequence ID" value="NZ_BMXL01000022.1"/>
</dbReference>
<dbReference type="InterPro" id="IPR022307">
    <property type="entry name" value="Helicase_put_actinobac"/>
</dbReference>
<dbReference type="Pfam" id="PF09369">
    <property type="entry name" value="MZB"/>
    <property type="match status" value="1"/>
</dbReference>
<organism evidence="5 6">
    <name type="scientific">Nocardiopsis kunsanensis</name>
    <dbReference type="NCBI Taxonomy" id="141693"/>
    <lineage>
        <taxon>Bacteria</taxon>
        <taxon>Bacillati</taxon>
        <taxon>Actinomycetota</taxon>
        <taxon>Actinomycetes</taxon>
        <taxon>Streptosporangiales</taxon>
        <taxon>Nocardiopsidaceae</taxon>
        <taxon>Nocardiopsis</taxon>
    </lineage>
</organism>
<dbReference type="PROSITE" id="PS51192">
    <property type="entry name" value="HELICASE_ATP_BIND_1"/>
    <property type="match status" value="1"/>
</dbReference>